<dbReference type="AlphaFoldDB" id="A0A1C0YX65"/>
<evidence type="ECO:0000313" key="2">
    <source>
        <dbReference type="Proteomes" id="UP000093482"/>
    </source>
</evidence>
<proteinExistence type="predicted"/>
<dbReference type="OrthoDB" id="2427445at2"/>
<dbReference type="EMBL" id="MATO01000023">
    <property type="protein sequence ID" value="OCS91751.1"/>
    <property type="molecule type" value="Genomic_DNA"/>
</dbReference>
<keyword evidence="2" id="KW-1185">Reference proteome</keyword>
<sequence length="77" mass="8948">MEIIVNVADDEVTIDGFKIYGHVEGSKRCETCECSYIYYGEFDSYFCPQCNTWHEPACKDPNCDYCSKRPEKPLPHK</sequence>
<name>A0A1C0YX65_9BACL</name>
<organism evidence="1 2">
    <name type="scientific">Caryophanon latum</name>
    <dbReference type="NCBI Taxonomy" id="33977"/>
    <lineage>
        <taxon>Bacteria</taxon>
        <taxon>Bacillati</taxon>
        <taxon>Bacillota</taxon>
        <taxon>Bacilli</taxon>
        <taxon>Bacillales</taxon>
        <taxon>Caryophanaceae</taxon>
        <taxon>Caryophanon</taxon>
    </lineage>
</organism>
<comment type="caution">
    <text evidence="1">The sequence shown here is derived from an EMBL/GenBank/DDBJ whole genome shotgun (WGS) entry which is preliminary data.</text>
</comment>
<reference evidence="1 2" key="1">
    <citation type="submission" date="2016-07" db="EMBL/GenBank/DDBJ databases">
        <title>Caryophanon latum genome sequencing.</title>
        <authorList>
            <person name="Verma A."/>
            <person name="Pal Y."/>
            <person name="Krishnamurthi S."/>
        </authorList>
    </citation>
    <scope>NUCLEOTIDE SEQUENCE [LARGE SCALE GENOMIC DNA]</scope>
    <source>
        <strain evidence="1 2">DSM 14151</strain>
    </source>
</reference>
<dbReference type="RefSeq" id="WP_066463034.1">
    <property type="nucleotide sequence ID" value="NZ_MATO01000023.1"/>
</dbReference>
<evidence type="ECO:0008006" key="3">
    <source>
        <dbReference type="Google" id="ProtNLM"/>
    </source>
</evidence>
<accession>A0A1C0YX65</accession>
<gene>
    <name evidence="1" type="ORF">A6K76_01150</name>
</gene>
<protein>
    <recommendedName>
        <fullName evidence="3">Viral late gene transcription factor 3 zinc ribbon domain-containing protein</fullName>
    </recommendedName>
</protein>
<evidence type="ECO:0000313" key="1">
    <source>
        <dbReference type="EMBL" id="OCS91751.1"/>
    </source>
</evidence>
<dbReference type="Proteomes" id="UP000093482">
    <property type="component" value="Unassembled WGS sequence"/>
</dbReference>